<accession>A0A1I7YQA0</accession>
<feature type="signal peptide" evidence="1">
    <location>
        <begin position="1"/>
        <end position="16"/>
    </location>
</feature>
<dbReference type="Proteomes" id="UP000095287">
    <property type="component" value="Unplaced"/>
</dbReference>
<dbReference type="GO" id="GO:0006644">
    <property type="term" value="P:phospholipid metabolic process"/>
    <property type="evidence" value="ECO:0007669"/>
    <property type="project" value="InterPro"/>
</dbReference>
<reference evidence="3" key="1">
    <citation type="submission" date="2016-11" db="UniProtKB">
        <authorList>
            <consortium name="WormBaseParasite"/>
        </authorList>
    </citation>
    <scope>IDENTIFICATION</scope>
</reference>
<dbReference type="GO" id="GO:0050482">
    <property type="term" value="P:arachidonate secretion"/>
    <property type="evidence" value="ECO:0007669"/>
    <property type="project" value="InterPro"/>
</dbReference>
<sequence length="160" mass="17647">MLVGYFFLVLVALASAAIKDPNMGLEEMSEATHRRGYPVESFISKDAIADLIPTKIKQDIKKFSCGTEIFSTLAAWIAVTSTCHKDKHEMINACCRAHDACYENQEGQLTCDEIFCACLRNAQSKREEEKKCSLIVDGMCSAVIILGEKPYKNSVGLKSG</sequence>
<dbReference type="InterPro" id="IPR053322">
    <property type="entry name" value="PLA2-like"/>
</dbReference>
<name>A0A1I7YQA0_9BILA</name>
<dbReference type="PANTHER" id="PTHR34228">
    <property type="entry name" value="PROTEIN CBG09474-RELATED"/>
    <property type="match status" value="1"/>
</dbReference>
<dbReference type="SUPFAM" id="SSF48619">
    <property type="entry name" value="Phospholipase A2, PLA2"/>
    <property type="match status" value="1"/>
</dbReference>
<keyword evidence="1" id="KW-0732">Signal</keyword>
<evidence type="ECO:0000313" key="3">
    <source>
        <dbReference type="WBParaSite" id="L893_g18618.t1"/>
    </source>
</evidence>
<dbReference type="GO" id="GO:0004623">
    <property type="term" value="F:phospholipase A2 activity"/>
    <property type="evidence" value="ECO:0007669"/>
    <property type="project" value="InterPro"/>
</dbReference>
<evidence type="ECO:0000313" key="2">
    <source>
        <dbReference type="Proteomes" id="UP000095287"/>
    </source>
</evidence>
<evidence type="ECO:0000256" key="1">
    <source>
        <dbReference type="SAM" id="SignalP"/>
    </source>
</evidence>
<dbReference type="Gene3D" id="1.20.90.10">
    <property type="entry name" value="Phospholipase A2 domain"/>
    <property type="match status" value="1"/>
</dbReference>
<dbReference type="AlphaFoldDB" id="A0A1I7YQA0"/>
<dbReference type="WBParaSite" id="L893_g18618.t1">
    <property type="protein sequence ID" value="L893_g18618.t1"/>
    <property type="gene ID" value="L893_g18618"/>
</dbReference>
<protein>
    <submittedName>
        <fullName evidence="3">Phospholipase A(2)</fullName>
    </submittedName>
</protein>
<feature type="chain" id="PRO_5009312498" evidence="1">
    <location>
        <begin position="17"/>
        <end position="160"/>
    </location>
</feature>
<organism evidence="2 3">
    <name type="scientific">Steinernema glaseri</name>
    <dbReference type="NCBI Taxonomy" id="37863"/>
    <lineage>
        <taxon>Eukaryota</taxon>
        <taxon>Metazoa</taxon>
        <taxon>Ecdysozoa</taxon>
        <taxon>Nematoda</taxon>
        <taxon>Chromadorea</taxon>
        <taxon>Rhabditida</taxon>
        <taxon>Tylenchina</taxon>
        <taxon>Panagrolaimomorpha</taxon>
        <taxon>Strongyloidoidea</taxon>
        <taxon>Steinernematidae</taxon>
        <taxon>Steinernema</taxon>
    </lineage>
</organism>
<keyword evidence="2" id="KW-1185">Reference proteome</keyword>
<proteinExistence type="predicted"/>
<dbReference type="InterPro" id="IPR036444">
    <property type="entry name" value="PLipase_A2_dom_sf"/>
</dbReference>